<feature type="region of interest" description="Disordered" evidence="1">
    <location>
        <begin position="69"/>
        <end position="133"/>
    </location>
</feature>
<name>A0A1T3NMF5_9ACTN</name>
<gene>
    <name evidence="2" type="ORF">B4N89_37740</name>
</gene>
<feature type="compositionally biased region" description="Low complexity" evidence="1">
    <location>
        <begin position="21"/>
        <end position="34"/>
    </location>
</feature>
<protein>
    <submittedName>
        <fullName evidence="2">Uncharacterized protein</fullName>
    </submittedName>
</protein>
<evidence type="ECO:0000313" key="3">
    <source>
        <dbReference type="Proteomes" id="UP000190037"/>
    </source>
</evidence>
<dbReference type="EMBL" id="MWQN01000003">
    <property type="protein sequence ID" value="OPC77974.1"/>
    <property type="molecule type" value="Genomic_DNA"/>
</dbReference>
<dbReference type="Proteomes" id="UP000190037">
    <property type="component" value="Unassembled WGS sequence"/>
</dbReference>
<organism evidence="2 3">
    <name type="scientific">Embleya scabrispora</name>
    <dbReference type="NCBI Taxonomy" id="159449"/>
    <lineage>
        <taxon>Bacteria</taxon>
        <taxon>Bacillati</taxon>
        <taxon>Actinomycetota</taxon>
        <taxon>Actinomycetes</taxon>
        <taxon>Kitasatosporales</taxon>
        <taxon>Streptomycetaceae</taxon>
        <taxon>Embleya</taxon>
    </lineage>
</organism>
<proteinExistence type="predicted"/>
<feature type="compositionally biased region" description="Low complexity" evidence="1">
    <location>
        <begin position="69"/>
        <end position="102"/>
    </location>
</feature>
<feature type="region of interest" description="Disordered" evidence="1">
    <location>
        <begin position="16"/>
        <end position="54"/>
    </location>
</feature>
<evidence type="ECO:0000256" key="1">
    <source>
        <dbReference type="SAM" id="MobiDB-lite"/>
    </source>
</evidence>
<dbReference type="AlphaFoldDB" id="A0A1T3NMF5"/>
<dbReference type="STRING" id="159449.B4N89_37740"/>
<sequence length="177" mass="19102">MAGVMKWWLRFSTRRCPRGWPRSSASAPSLPNAPMDRSSSVSRPRTGEAATAAATSSWISLFIRPSRVSAGRPPARRMPSMSRTVASPPYSSVPSHSSSVRSAGKVLAPTARTTRPGSPPVRNSRCRRLSCRTGSSTRSWPPWTISVSSRGNASNSGVMSDWRIHEISFSSGAMSPK</sequence>
<evidence type="ECO:0000313" key="2">
    <source>
        <dbReference type="EMBL" id="OPC77974.1"/>
    </source>
</evidence>
<comment type="caution">
    <text evidence="2">The sequence shown here is derived from an EMBL/GenBank/DDBJ whole genome shotgun (WGS) entry which is preliminary data.</text>
</comment>
<keyword evidence="3" id="KW-1185">Reference proteome</keyword>
<reference evidence="2 3" key="1">
    <citation type="submission" date="2017-03" db="EMBL/GenBank/DDBJ databases">
        <title>Draft genome sequence of Streptomyces scabrisporus NF3, endophyte isolated from Amphipterygium adstringens.</title>
        <authorList>
            <person name="Vazquez M."/>
            <person name="Ceapa C.D."/>
            <person name="Rodriguez Luna D."/>
            <person name="Sanchez Esquivel S."/>
        </authorList>
    </citation>
    <scope>NUCLEOTIDE SEQUENCE [LARGE SCALE GENOMIC DNA]</scope>
    <source>
        <strain evidence="2 3">NF3</strain>
    </source>
</reference>
<accession>A0A1T3NMF5</accession>